<sequence>MTNIVSIEQRRRDRLHIESCVTDFVLLVQCQSLFADLLWRMTSDTDILHTPSIIQFMADATPVRGDVL</sequence>
<accession>A0A165SQ51</accession>
<evidence type="ECO:0000313" key="2">
    <source>
        <dbReference type="Proteomes" id="UP000076761"/>
    </source>
</evidence>
<name>A0A165SQ51_9AGAM</name>
<gene>
    <name evidence="1" type="ORF">NEOLEDRAFT_1133461</name>
</gene>
<evidence type="ECO:0000313" key="1">
    <source>
        <dbReference type="EMBL" id="KZT25497.1"/>
    </source>
</evidence>
<protein>
    <submittedName>
        <fullName evidence="1">Uncharacterized protein</fullName>
    </submittedName>
</protein>
<reference evidence="1 2" key="1">
    <citation type="journal article" date="2016" name="Mol. Biol. Evol.">
        <title>Comparative Genomics of Early-Diverging Mushroom-Forming Fungi Provides Insights into the Origins of Lignocellulose Decay Capabilities.</title>
        <authorList>
            <person name="Nagy L.G."/>
            <person name="Riley R."/>
            <person name="Tritt A."/>
            <person name="Adam C."/>
            <person name="Daum C."/>
            <person name="Floudas D."/>
            <person name="Sun H."/>
            <person name="Yadav J.S."/>
            <person name="Pangilinan J."/>
            <person name="Larsson K.H."/>
            <person name="Matsuura K."/>
            <person name="Barry K."/>
            <person name="Labutti K."/>
            <person name="Kuo R."/>
            <person name="Ohm R.A."/>
            <person name="Bhattacharya S.S."/>
            <person name="Shirouzu T."/>
            <person name="Yoshinaga Y."/>
            <person name="Martin F.M."/>
            <person name="Grigoriev I.V."/>
            <person name="Hibbett D.S."/>
        </authorList>
    </citation>
    <scope>NUCLEOTIDE SEQUENCE [LARGE SCALE GENOMIC DNA]</scope>
    <source>
        <strain evidence="1 2">HHB14362 ss-1</strain>
    </source>
</reference>
<proteinExistence type="predicted"/>
<dbReference type="AlphaFoldDB" id="A0A165SQ51"/>
<keyword evidence="2" id="KW-1185">Reference proteome</keyword>
<dbReference type="InParanoid" id="A0A165SQ51"/>
<feature type="non-terminal residue" evidence="1">
    <location>
        <position position="68"/>
    </location>
</feature>
<dbReference type="EMBL" id="KV425571">
    <property type="protein sequence ID" value="KZT25497.1"/>
    <property type="molecule type" value="Genomic_DNA"/>
</dbReference>
<organism evidence="1 2">
    <name type="scientific">Neolentinus lepideus HHB14362 ss-1</name>
    <dbReference type="NCBI Taxonomy" id="1314782"/>
    <lineage>
        <taxon>Eukaryota</taxon>
        <taxon>Fungi</taxon>
        <taxon>Dikarya</taxon>
        <taxon>Basidiomycota</taxon>
        <taxon>Agaricomycotina</taxon>
        <taxon>Agaricomycetes</taxon>
        <taxon>Gloeophyllales</taxon>
        <taxon>Gloeophyllaceae</taxon>
        <taxon>Neolentinus</taxon>
    </lineage>
</organism>
<dbReference type="Proteomes" id="UP000076761">
    <property type="component" value="Unassembled WGS sequence"/>
</dbReference>